<evidence type="ECO:0000313" key="2">
    <source>
        <dbReference type="EMBL" id="MDR6243848.1"/>
    </source>
</evidence>
<keyword evidence="3" id="KW-1185">Reference proteome</keyword>
<evidence type="ECO:0000256" key="1">
    <source>
        <dbReference type="SAM" id="Phobius"/>
    </source>
</evidence>
<keyword evidence="1" id="KW-1133">Transmembrane helix</keyword>
<reference evidence="2 3" key="1">
    <citation type="submission" date="2023-07" db="EMBL/GenBank/DDBJ databases">
        <title>Genomic Encyclopedia of Type Strains, Phase IV (KMG-IV): sequencing the most valuable type-strain genomes for metagenomic binning, comparative biology and taxonomic classification.</title>
        <authorList>
            <person name="Goeker M."/>
        </authorList>
    </citation>
    <scope>NUCLEOTIDE SEQUENCE [LARGE SCALE GENOMIC DNA]</scope>
    <source>
        <strain evidence="2 3">DSM 22170</strain>
    </source>
</reference>
<dbReference type="Proteomes" id="UP001185028">
    <property type="component" value="Unassembled WGS sequence"/>
</dbReference>
<dbReference type="EMBL" id="JAVDQH010000005">
    <property type="protein sequence ID" value="MDR6243848.1"/>
    <property type="molecule type" value="Genomic_DNA"/>
</dbReference>
<comment type="caution">
    <text evidence="2">The sequence shown here is derived from an EMBL/GenBank/DDBJ whole genome shotgun (WGS) entry which is preliminary data.</text>
</comment>
<keyword evidence="1" id="KW-0812">Transmembrane</keyword>
<evidence type="ECO:0000313" key="3">
    <source>
        <dbReference type="Proteomes" id="UP001185028"/>
    </source>
</evidence>
<organism evidence="2 3">
    <name type="scientific">Paenibacillus hunanensis</name>
    <dbReference type="NCBI Taxonomy" id="539262"/>
    <lineage>
        <taxon>Bacteria</taxon>
        <taxon>Bacillati</taxon>
        <taxon>Bacillota</taxon>
        <taxon>Bacilli</taxon>
        <taxon>Bacillales</taxon>
        <taxon>Paenibacillaceae</taxon>
        <taxon>Paenibacillus</taxon>
    </lineage>
</organism>
<gene>
    <name evidence="2" type="ORF">JOC58_001741</name>
</gene>
<keyword evidence="1" id="KW-0472">Membrane</keyword>
<proteinExistence type="predicted"/>
<dbReference type="RefSeq" id="WP_188777033.1">
    <property type="nucleotide sequence ID" value="NZ_BMMB01000008.1"/>
</dbReference>
<sequence length="75" mass="7925">MMNKVCSYLYAKASTIGQYTRNEKGAQAIEYVGVAAVVVVLIIALMSLFGKESGGIASTLVDKVKEAIDKIKIGG</sequence>
<name>A0ABU1J051_9BACL</name>
<accession>A0ABU1J051</accession>
<protein>
    <submittedName>
        <fullName evidence="2">Flp pilus assembly pilin Flp</fullName>
    </submittedName>
</protein>
<feature type="transmembrane region" description="Helical" evidence="1">
    <location>
        <begin position="28"/>
        <end position="49"/>
    </location>
</feature>